<reference evidence="1" key="1">
    <citation type="submission" date="2016-05" db="EMBL/GenBank/DDBJ databases">
        <authorList>
            <person name="Lavstsen T."/>
            <person name="Jespersen J.S."/>
        </authorList>
    </citation>
    <scope>NUCLEOTIDE SEQUENCE</scope>
    <source>
        <tissue evidence="1">Brain</tissue>
    </source>
</reference>
<reference evidence="1" key="2">
    <citation type="submission" date="2016-06" db="EMBL/GenBank/DDBJ databases">
        <title>The genome of a short-lived fish provides insights into sex chromosome evolution and the genetic control of aging.</title>
        <authorList>
            <person name="Reichwald K."/>
            <person name="Felder M."/>
            <person name="Petzold A."/>
            <person name="Koch P."/>
            <person name="Groth M."/>
            <person name="Platzer M."/>
        </authorList>
    </citation>
    <scope>NUCLEOTIDE SEQUENCE</scope>
    <source>
        <tissue evidence="1">Brain</tissue>
    </source>
</reference>
<dbReference type="EMBL" id="HADW01012781">
    <property type="protein sequence ID" value="SBP14181.1"/>
    <property type="molecule type" value="Transcribed_RNA"/>
</dbReference>
<evidence type="ECO:0000313" key="1">
    <source>
        <dbReference type="EMBL" id="SBP14181.1"/>
    </source>
</evidence>
<dbReference type="AlphaFoldDB" id="A0A1A7X7Y3"/>
<gene>
    <name evidence="1" type="primary">SI:CH211-286B5.4</name>
</gene>
<protein>
    <submittedName>
        <fullName evidence="1">Si:ch211-286b5.4</fullName>
    </submittedName>
</protein>
<sequence length="51" mass="5994">CMTLICKAIAQPSLVFVYFRSREVDHRSETWSGAMNRTAHTPWPSYLDWSF</sequence>
<name>A0A1A7X7Y3_9TELE</name>
<organism evidence="1">
    <name type="scientific">Iconisemion striatum</name>
    <dbReference type="NCBI Taxonomy" id="60296"/>
    <lineage>
        <taxon>Eukaryota</taxon>
        <taxon>Metazoa</taxon>
        <taxon>Chordata</taxon>
        <taxon>Craniata</taxon>
        <taxon>Vertebrata</taxon>
        <taxon>Euteleostomi</taxon>
        <taxon>Actinopterygii</taxon>
        <taxon>Neopterygii</taxon>
        <taxon>Teleostei</taxon>
        <taxon>Neoteleostei</taxon>
        <taxon>Acanthomorphata</taxon>
        <taxon>Ovalentaria</taxon>
        <taxon>Atherinomorphae</taxon>
        <taxon>Cyprinodontiformes</taxon>
        <taxon>Nothobranchiidae</taxon>
        <taxon>Iconisemion</taxon>
    </lineage>
</organism>
<feature type="non-terminal residue" evidence="1">
    <location>
        <position position="1"/>
    </location>
</feature>
<feature type="non-terminal residue" evidence="1">
    <location>
        <position position="51"/>
    </location>
</feature>
<proteinExistence type="predicted"/>
<accession>A0A1A7X7Y3</accession>